<keyword evidence="1" id="KW-0732">Signal</keyword>
<gene>
    <name evidence="2" type="ORF">DSOUD_0476</name>
</gene>
<accession>A0A0M4D769</accession>
<dbReference type="EMBL" id="CP010802">
    <property type="protein sequence ID" value="ALC15267.1"/>
    <property type="molecule type" value="Genomic_DNA"/>
</dbReference>
<dbReference type="AlphaFoldDB" id="A0A0M4D769"/>
<proteinExistence type="predicted"/>
<dbReference type="KEGG" id="des:DSOUD_0476"/>
<evidence type="ECO:0000256" key="1">
    <source>
        <dbReference type="SAM" id="SignalP"/>
    </source>
</evidence>
<evidence type="ECO:0000313" key="2">
    <source>
        <dbReference type="EMBL" id="ALC15267.1"/>
    </source>
</evidence>
<evidence type="ECO:0000313" key="3">
    <source>
        <dbReference type="Proteomes" id="UP000057158"/>
    </source>
</evidence>
<sequence length="121" mass="13346">MRSRTLFTIGTLLPLLALLLPLPAAAGETEKAGPQWRRDPFHYVPLSQTTRDRVKVPEKGPGKQEGLEGIMTGEGSIRALFNGQVVSEGDRVDGILIRRITPYSILVEDASGPRRIDLFHD</sequence>
<evidence type="ECO:0008006" key="4">
    <source>
        <dbReference type="Google" id="ProtNLM"/>
    </source>
</evidence>
<protein>
    <recommendedName>
        <fullName evidence="4">MSHA biogenesis protein MshK</fullName>
    </recommendedName>
</protein>
<dbReference type="STRING" id="1603606.DSOUD_0476"/>
<feature type="chain" id="PRO_5005791920" description="MSHA biogenesis protein MshK" evidence="1">
    <location>
        <begin position="27"/>
        <end position="121"/>
    </location>
</feature>
<organism evidence="2 3">
    <name type="scientific">Desulfuromonas soudanensis</name>
    <dbReference type="NCBI Taxonomy" id="1603606"/>
    <lineage>
        <taxon>Bacteria</taxon>
        <taxon>Pseudomonadati</taxon>
        <taxon>Thermodesulfobacteriota</taxon>
        <taxon>Desulfuromonadia</taxon>
        <taxon>Desulfuromonadales</taxon>
        <taxon>Desulfuromonadaceae</taxon>
        <taxon>Desulfuromonas</taxon>
    </lineage>
</organism>
<feature type="signal peptide" evidence="1">
    <location>
        <begin position="1"/>
        <end position="26"/>
    </location>
</feature>
<reference evidence="2 3" key="1">
    <citation type="submission" date="2015-07" db="EMBL/GenBank/DDBJ databases">
        <title>Isolation and Genomic Characterization of a Novel Halophilic Metal-Reducing Deltaproteobacterium from the Deep Subsurface.</title>
        <authorList>
            <person name="Badalamenti J.P."/>
            <person name="Summers Z.M."/>
            <person name="Gralnick J.A."/>
            <person name="Bond D.R."/>
        </authorList>
    </citation>
    <scope>NUCLEOTIDE SEQUENCE [LARGE SCALE GENOMIC DNA]</scope>
    <source>
        <strain evidence="2 3">WTL</strain>
    </source>
</reference>
<dbReference type="RefSeq" id="WP_198300351.1">
    <property type="nucleotide sequence ID" value="NZ_CP010802.1"/>
</dbReference>
<keyword evidence="3" id="KW-1185">Reference proteome</keyword>
<dbReference type="PATRIC" id="fig|1603606.3.peg.515"/>
<name>A0A0M4D769_9BACT</name>
<dbReference type="Proteomes" id="UP000057158">
    <property type="component" value="Chromosome"/>
</dbReference>